<evidence type="ECO:0000313" key="2">
    <source>
        <dbReference type="Proteomes" id="UP000824469"/>
    </source>
</evidence>
<organism evidence="1 2">
    <name type="scientific">Taxus chinensis</name>
    <name type="common">Chinese yew</name>
    <name type="synonym">Taxus wallichiana var. chinensis</name>
    <dbReference type="NCBI Taxonomy" id="29808"/>
    <lineage>
        <taxon>Eukaryota</taxon>
        <taxon>Viridiplantae</taxon>
        <taxon>Streptophyta</taxon>
        <taxon>Embryophyta</taxon>
        <taxon>Tracheophyta</taxon>
        <taxon>Spermatophyta</taxon>
        <taxon>Pinopsida</taxon>
        <taxon>Pinidae</taxon>
        <taxon>Conifers II</taxon>
        <taxon>Cupressales</taxon>
        <taxon>Taxaceae</taxon>
        <taxon>Taxus</taxon>
    </lineage>
</organism>
<gene>
    <name evidence="1" type="ORF">KI387_006456</name>
</gene>
<reference evidence="1 2" key="1">
    <citation type="journal article" date="2021" name="Nat. Plants">
        <title>The Taxus genome provides insights into paclitaxel biosynthesis.</title>
        <authorList>
            <person name="Xiong X."/>
            <person name="Gou J."/>
            <person name="Liao Q."/>
            <person name="Li Y."/>
            <person name="Zhou Q."/>
            <person name="Bi G."/>
            <person name="Li C."/>
            <person name="Du R."/>
            <person name="Wang X."/>
            <person name="Sun T."/>
            <person name="Guo L."/>
            <person name="Liang H."/>
            <person name="Lu P."/>
            <person name="Wu Y."/>
            <person name="Zhang Z."/>
            <person name="Ro D.K."/>
            <person name="Shang Y."/>
            <person name="Huang S."/>
            <person name="Yan J."/>
        </authorList>
    </citation>
    <scope>NUCLEOTIDE SEQUENCE [LARGE SCALE GENOMIC DNA]</scope>
    <source>
        <strain evidence="1">Ta-2019</strain>
    </source>
</reference>
<protein>
    <submittedName>
        <fullName evidence="1">Uncharacterized protein</fullName>
    </submittedName>
</protein>
<feature type="non-terminal residue" evidence="1">
    <location>
        <position position="52"/>
    </location>
</feature>
<name>A0AA38GQ59_TAXCH</name>
<comment type="caution">
    <text evidence="1">The sequence shown here is derived from an EMBL/GenBank/DDBJ whole genome shotgun (WGS) entry which is preliminary data.</text>
</comment>
<dbReference type="EMBL" id="JAHRHJ020000002">
    <property type="protein sequence ID" value="KAH9326278.1"/>
    <property type="molecule type" value="Genomic_DNA"/>
</dbReference>
<dbReference type="Proteomes" id="UP000824469">
    <property type="component" value="Unassembled WGS sequence"/>
</dbReference>
<dbReference type="AlphaFoldDB" id="A0AA38GQ59"/>
<sequence length="52" mass="6199">FRHQHKCRAFFSFRHHQQCRTFQSFRHSQRIGFPGFPASVGLFRSSDISSRS</sequence>
<feature type="non-terminal residue" evidence="1">
    <location>
        <position position="1"/>
    </location>
</feature>
<keyword evidence="2" id="KW-1185">Reference proteome</keyword>
<accession>A0AA38GQ59</accession>
<proteinExistence type="predicted"/>
<evidence type="ECO:0000313" key="1">
    <source>
        <dbReference type="EMBL" id="KAH9326278.1"/>
    </source>
</evidence>